<dbReference type="Gene3D" id="1.25.40.120">
    <property type="entry name" value="Protein prenylyltransferase"/>
    <property type="match status" value="1"/>
</dbReference>
<proteinExistence type="inferred from homology"/>
<keyword evidence="2" id="KW-0637">Prenyltransferase</keyword>
<dbReference type="OrthoDB" id="5358702at2759"/>
<evidence type="ECO:0000256" key="2">
    <source>
        <dbReference type="ARBA" id="ARBA00022602"/>
    </source>
</evidence>
<dbReference type="GO" id="GO:0008318">
    <property type="term" value="F:protein prenyltransferase activity"/>
    <property type="evidence" value="ECO:0007669"/>
    <property type="project" value="InterPro"/>
</dbReference>
<dbReference type="PANTHER" id="PTHR11129:SF3">
    <property type="entry name" value="PROTEIN PRENYLTRANSFERASE ALPHA SUBUNIT REPEAT-CONTAINING PROTEIN 1"/>
    <property type="match status" value="1"/>
</dbReference>
<dbReference type="GO" id="GO:0005737">
    <property type="term" value="C:cytoplasm"/>
    <property type="evidence" value="ECO:0007669"/>
    <property type="project" value="TreeGrafter"/>
</dbReference>
<dbReference type="AlphaFoldDB" id="A0A0U5FV99"/>
<accession>A0A0U5FV99</accession>
<evidence type="ECO:0000313" key="6">
    <source>
        <dbReference type="Proteomes" id="UP000054771"/>
    </source>
</evidence>
<keyword evidence="4" id="KW-0677">Repeat</keyword>
<dbReference type="PANTHER" id="PTHR11129">
    <property type="entry name" value="PROTEIN FARNESYLTRANSFERASE ALPHA SUBUNIT/RAB GERANYLGERANYL TRANSFERASE ALPHA SUBUNIT"/>
    <property type="match status" value="1"/>
</dbReference>
<keyword evidence="3" id="KW-0808">Transferase</keyword>
<sequence length="364" mass="41450">MTSPCPPQIDAYRDLSRIFGNRNGRVLEFEILPPAFGPFLEDDCSVGVTKKYLVQAFVTARKVFFDGLKDCAYNRALSLPDLPGQWAVNDELDKTIAIASEVILLFDCEHLTACNWRKRRLTALANSSQGQFVQALDAELSLMTAYLCSPLHRHTKSPTLWQHRRWVQTHLIHLRKPDFQAAQDLLATELSAALRAGERHPRNYYAFSYMRQIHRVISDAGGVETQDWSARLGQAIISTMLEWCLAHPTDISGLMFLLYLLDAVPDASFRMDTIGKVARFALDIGWEGESLWTFVDLAVRRVRVVASVDGLQTEPWNILLVSGSSDQHNHDSRKTRPRWKTWLERAQTYWAHTQQSTNNPPQLT</sequence>
<dbReference type="InterPro" id="IPR002088">
    <property type="entry name" value="Prenyl_trans_a"/>
</dbReference>
<gene>
    <name evidence="5" type="ORF">ASPCAL03694</name>
</gene>
<dbReference type="EMBL" id="CDMC01000003">
    <property type="protein sequence ID" value="CEL02525.1"/>
    <property type="molecule type" value="Genomic_DNA"/>
</dbReference>
<dbReference type="Proteomes" id="UP000054771">
    <property type="component" value="Unassembled WGS sequence"/>
</dbReference>
<reference evidence="6" key="1">
    <citation type="journal article" date="2016" name="Genome Announc.">
        <title>Draft genome sequences of fungus Aspergillus calidoustus.</title>
        <authorList>
            <person name="Horn F."/>
            <person name="Linde J."/>
            <person name="Mattern D.J."/>
            <person name="Walther G."/>
            <person name="Guthke R."/>
            <person name="Scherlach K."/>
            <person name="Martin K."/>
            <person name="Brakhage A.A."/>
            <person name="Petzke L."/>
            <person name="Valiante V."/>
        </authorList>
    </citation>
    <scope>NUCLEOTIDE SEQUENCE [LARGE SCALE GENOMIC DNA]</scope>
    <source>
        <strain evidence="6">SF006504</strain>
    </source>
</reference>
<dbReference type="SUPFAM" id="SSF48439">
    <property type="entry name" value="Protein prenylyltransferase"/>
    <property type="match status" value="1"/>
</dbReference>
<comment type="similarity">
    <text evidence="1">Belongs to the protein prenyltransferase subunit alpha family.</text>
</comment>
<evidence type="ECO:0000313" key="5">
    <source>
        <dbReference type="EMBL" id="CEL02525.1"/>
    </source>
</evidence>
<name>A0A0U5FV99_ASPCI</name>
<protein>
    <submittedName>
        <fullName evidence="5">Uncharacterized protein</fullName>
    </submittedName>
</protein>
<dbReference type="OMA" id="MLLFDCE"/>
<keyword evidence="6" id="KW-1185">Reference proteome</keyword>
<evidence type="ECO:0000256" key="4">
    <source>
        <dbReference type="ARBA" id="ARBA00022737"/>
    </source>
</evidence>
<organism evidence="5 6">
    <name type="scientific">Aspergillus calidoustus</name>
    <dbReference type="NCBI Taxonomy" id="454130"/>
    <lineage>
        <taxon>Eukaryota</taxon>
        <taxon>Fungi</taxon>
        <taxon>Dikarya</taxon>
        <taxon>Ascomycota</taxon>
        <taxon>Pezizomycotina</taxon>
        <taxon>Eurotiomycetes</taxon>
        <taxon>Eurotiomycetidae</taxon>
        <taxon>Eurotiales</taxon>
        <taxon>Aspergillaceae</taxon>
        <taxon>Aspergillus</taxon>
        <taxon>Aspergillus subgen. Nidulantes</taxon>
    </lineage>
</organism>
<dbReference type="Pfam" id="PF01239">
    <property type="entry name" value="PPTA"/>
    <property type="match status" value="1"/>
</dbReference>
<evidence type="ECO:0000256" key="1">
    <source>
        <dbReference type="ARBA" id="ARBA00006734"/>
    </source>
</evidence>
<evidence type="ECO:0000256" key="3">
    <source>
        <dbReference type="ARBA" id="ARBA00022679"/>
    </source>
</evidence>